<gene>
    <name evidence="3" type="ORF">DN068_16540</name>
</gene>
<dbReference type="InterPro" id="IPR048502">
    <property type="entry name" value="NamZ_N"/>
</dbReference>
<evidence type="ECO:0000259" key="1">
    <source>
        <dbReference type="Pfam" id="PF07075"/>
    </source>
</evidence>
<dbReference type="GO" id="GO:0033922">
    <property type="term" value="F:peptidoglycan beta-N-acetylmuramidase activity"/>
    <property type="evidence" value="ECO:0007669"/>
    <property type="project" value="InterPro"/>
</dbReference>
<dbReference type="Gene3D" id="3.90.1150.140">
    <property type="match status" value="1"/>
</dbReference>
<dbReference type="EMBL" id="QKTW01000022">
    <property type="protein sequence ID" value="PZF71676.1"/>
    <property type="molecule type" value="Genomic_DNA"/>
</dbReference>
<protein>
    <submittedName>
        <fullName evidence="3">DUF1343 domain-containing protein</fullName>
    </submittedName>
</protein>
<accession>A0A2W2BDK1</accession>
<dbReference type="PIRSF" id="PIRSF016719">
    <property type="entry name" value="UCP016719"/>
    <property type="match status" value="1"/>
</dbReference>
<evidence type="ECO:0000313" key="4">
    <source>
        <dbReference type="Proteomes" id="UP000248745"/>
    </source>
</evidence>
<proteinExistence type="predicted"/>
<dbReference type="Proteomes" id="UP000248745">
    <property type="component" value="Unassembled WGS sequence"/>
</dbReference>
<dbReference type="Gene3D" id="3.40.50.12170">
    <property type="entry name" value="Uncharacterised protein PF07075, DUF1343"/>
    <property type="match status" value="1"/>
</dbReference>
<dbReference type="AlphaFoldDB" id="A0A2W2BDK1"/>
<dbReference type="InterPro" id="IPR008302">
    <property type="entry name" value="NamZ"/>
</dbReference>
<sequence length="398" mass="44525">MKFQLKFYSILIFSFLFIAGGFSAKGKVITGAEDMGAYIPDLQGKRVGLIINQTSVVGTARTLLVDTLLRRHINVVKIFAPEHGFRGKADAGAHVNNDRDSATGLPIISLYGDNKKPKQNQLEDIDVLVYDLQDVGVRFYTYISTLQYAMEACAEAGKTLMVLDRPNPNGHYVDGPVLDTAFRSFVGMQPIPVIYGMTPGEYAQLLCGEHWFKDAAKLKLLVVPCRNYDHKTKYELPVAPSPNLKSMTAIYLYPSLCLFEGTVVSVGRGTDKPFQQFGHPDFKGKSEYSFTPTGQTGASKPLYENKACYGLLIADSEAAALKLVNNQFSLQWLVQAYQWCPDKTKFFNSFFEKLAGTNVLRQQIEAGKTDAEIRKSWQPKLKAFNAIRKKYLLYPDFQ</sequence>
<organism evidence="3 4">
    <name type="scientific">Taibaiella soli</name>
    <dbReference type="NCBI Taxonomy" id="1649169"/>
    <lineage>
        <taxon>Bacteria</taxon>
        <taxon>Pseudomonadati</taxon>
        <taxon>Bacteroidota</taxon>
        <taxon>Chitinophagia</taxon>
        <taxon>Chitinophagales</taxon>
        <taxon>Chitinophagaceae</taxon>
        <taxon>Taibaiella</taxon>
    </lineage>
</organism>
<name>A0A2W2BDK1_9BACT</name>
<evidence type="ECO:0000313" key="3">
    <source>
        <dbReference type="EMBL" id="PZF71676.1"/>
    </source>
</evidence>
<dbReference type="RefSeq" id="WP_111000050.1">
    <property type="nucleotide sequence ID" value="NZ_QKTW01000022.1"/>
</dbReference>
<dbReference type="InterPro" id="IPR048503">
    <property type="entry name" value="NamZ_C"/>
</dbReference>
<dbReference type="Pfam" id="PF20732">
    <property type="entry name" value="NamZ_C"/>
    <property type="match status" value="1"/>
</dbReference>
<dbReference type="OrthoDB" id="9801061at2"/>
<evidence type="ECO:0000259" key="2">
    <source>
        <dbReference type="Pfam" id="PF20732"/>
    </source>
</evidence>
<feature type="domain" description="Peptidoglycan beta-N-acetylmuramidase NamZ N-terminal" evidence="1">
    <location>
        <begin position="47"/>
        <end position="247"/>
    </location>
</feature>
<keyword evidence="4" id="KW-1185">Reference proteome</keyword>
<dbReference type="Pfam" id="PF07075">
    <property type="entry name" value="NamZ_N"/>
    <property type="match status" value="1"/>
</dbReference>
<dbReference type="PANTHER" id="PTHR42915">
    <property type="entry name" value="HYPOTHETICAL 460 KDA PROTEIN IN FEUA-SIGW INTERGENIC REGION [PRECURSOR]"/>
    <property type="match status" value="1"/>
</dbReference>
<comment type="caution">
    <text evidence="3">The sequence shown here is derived from an EMBL/GenBank/DDBJ whole genome shotgun (WGS) entry which is preliminary data.</text>
</comment>
<reference evidence="3 4" key="1">
    <citation type="submission" date="2018-06" db="EMBL/GenBank/DDBJ databases">
        <title>Mucibacter soli gen. nov., sp. nov., a new member of the family Chitinophagaceae producing mucin.</title>
        <authorList>
            <person name="Kim M.-K."/>
            <person name="Park S."/>
            <person name="Kim T.-S."/>
            <person name="Joung Y."/>
            <person name="Han J.-H."/>
            <person name="Kim S.B."/>
        </authorList>
    </citation>
    <scope>NUCLEOTIDE SEQUENCE [LARGE SCALE GENOMIC DNA]</scope>
    <source>
        <strain evidence="3 4">R1-15</strain>
    </source>
</reference>
<feature type="domain" description="Peptidoglycan beta-N-acetylmuramidase NamZ C-terminal" evidence="2">
    <location>
        <begin position="251"/>
        <end position="394"/>
    </location>
</feature>
<dbReference type="PANTHER" id="PTHR42915:SF1">
    <property type="entry name" value="PEPTIDOGLYCAN BETA-N-ACETYLMURAMIDASE NAMZ"/>
    <property type="match status" value="1"/>
</dbReference>